<protein>
    <recommendedName>
        <fullName evidence="4">DUF1774-domain-containing protein</fullName>
    </recommendedName>
</protein>
<proteinExistence type="predicted"/>
<dbReference type="RefSeq" id="XP_018736782.1">
    <property type="nucleotide sequence ID" value="XM_018882402.1"/>
</dbReference>
<feature type="transmembrane region" description="Helical" evidence="1">
    <location>
        <begin position="132"/>
        <end position="150"/>
    </location>
</feature>
<accession>A0A167EP60</accession>
<dbReference type="Pfam" id="PF08611">
    <property type="entry name" value="DUF1774"/>
    <property type="match status" value="1"/>
</dbReference>
<dbReference type="Proteomes" id="UP000189580">
    <property type="component" value="Chromosome d"/>
</dbReference>
<dbReference type="PANTHER" id="PTHR37992:SF1">
    <property type="entry name" value="DUF1774-DOMAIN-CONTAINING PROTEIN"/>
    <property type="match status" value="1"/>
</dbReference>
<feature type="transmembrane region" description="Helical" evidence="1">
    <location>
        <begin position="15"/>
        <end position="33"/>
    </location>
</feature>
<dbReference type="InterPro" id="IPR013920">
    <property type="entry name" value="DUF1774_fun"/>
</dbReference>
<name>A0A167EP60_9ASCO</name>
<feature type="transmembrane region" description="Helical" evidence="1">
    <location>
        <begin position="162"/>
        <end position="183"/>
    </location>
</feature>
<feature type="transmembrane region" description="Helical" evidence="1">
    <location>
        <begin position="108"/>
        <end position="125"/>
    </location>
</feature>
<dbReference type="OrthoDB" id="3342455at2759"/>
<reference evidence="2 3" key="1">
    <citation type="submission" date="2016-02" db="EMBL/GenBank/DDBJ databases">
        <title>Complete genome sequence and transcriptome regulation of the pentose utilising yeast Sugiyamaella lignohabitans.</title>
        <authorList>
            <person name="Bellasio M."/>
            <person name="Peymann A."/>
            <person name="Valli M."/>
            <person name="Sipitzky M."/>
            <person name="Graf A."/>
            <person name="Sauer M."/>
            <person name="Marx H."/>
            <person name="Mattanovich D."/>
        </authorList>
    </citation>
    <scope>NUCLEOTIDE SEQUENCE [LARGE SCALE GENOMIC DNA]</scope>
    <source>
        <strain evidence="2 3">CBS 10342</strain>
    </source>
</reference>
<organism evidence="2 3">
    <name type="scientific">Sugiyamaella lignohabitans</name>
    <dbReference type="NCBI Taxonomy" id="796027"/>
    <lineage>
        <taxon>Eukaryota</taxon>
        <taxon>Fungi</taxon>
        <taxon>Dikarya</taxon>
        <taxon>Ascomycota</taxon>
        <taxon>Saccharomycotina</taxon>
        <taxon>Dipodascomycetes</taxon>
        <taxon>Dipodascales</taxon>
        <taxon>Trichomonascaceae</taxon>
        <taxon>Sugiyamaella</taxon>
    </lineage>
</organism>
<evidence type="ECO:0000256" key="1">
    <source>
        <dbReference type="SAM" id="Phobius"/>
    </source>
</evidence>
<feature type="transmembrane region" description="Helical" evidence="1">
    <location>
        <begin position="249"/>
        <end position="268"/>
    </location>
</feature>
<gene>
    <name evidence="2" type="ORF">AWJ20_5270</name>
</gene>
<dbReference type="EMBL" id="CP014502">
    <property type="protein sequence ID" value="ANB14305.1"/>
    <property type="molecule type" value="Genomic_DNA"/>
</dbReference>
<dbReference type="KEGG" id="slb:AWJ20_5270"/>
<evidence type="ECO:0008006" key="4">
    <source>
        <dbReference type="Google" id="ProtNLM"/>
    </source>
</evidence>
<dbReference type="PANTHER" id="PTHR37992">
    <property type="entry name" value="EXPRESSED PROTEIN"/>
    <property type="match status" value="1"/>
</dbReference>
<feature type="transmembrane region" description="Helical" evidence="1">
    <location>
        <begin position="195"/>
        <end position="217"/>
    </location>
</feature>
<dbReference type="AlphaFoldDB" id="A0A167EP60"/>
<sequence length="297" mass="32976">MAHNSSGGLSLTHRAIALASFAVTVYLNIKYVAGNRHRLDNHHTFHTDHTAFTANVFFILVYWILLHLLQAGFLVLQYGEGSRSLVQTAVDSANPASATLSTAALTDIGWHFTLFNILHSVWLYLFARGHYITSEIIIFINFFNLLVLYVSHKPYAIRPLGLWAKVHFPAVAMPISWVFYAIFWNGAAAFHAEGFVARIVANVLIWDFLLVPGLFLILFNDWAVGFSSSYLVWALGVGQFFTKVVALQWIFAFVIASLLFIGSLLVAVSPNSSPFVRDTEAQTAPASASDERAPLLN</sequence>
<dbReference type="GeneID" id="30037494"/>
<feature type="transmembrane region" description="Helical" evidence="1">
    <location>
        <begin position="54"/>
        <end position="76"/>
    </location>
</feature>
<keyword evidence="3" id="KW-1185">Reference proteome</keyword>
<keyword evidence="1" id="KW-1133">Transmembrane helix</keyword>
<keyword evidence="1" id="KW-0472">Membrane</keyword>
<evidence type="ECO:0000313" key="2">
    <source>
        <dbReference type="EMBL" id="ANB14305.1"/>
    </source>
</evidence>
<keyword evidence="1" id="KW-0812">Transmembrane</keyword>
<evidence type="ECO:0000313" key="3">
    <source>
        <dbReference type="Proteomes" id="UP000189580"/>
    </source>
</evidence>